<evidence type="ECO:0000259" key="1">
    <source>
        <dbReference type="Pfam" id="PF13524"/>
    </source>
</evidence>
<sequence>MSLEQLLNGLLNYSDLNQNDKNTLINNLQVFIDTQYIPKDQVIELQKKVNQLSSENNSIRHQVAVRFSRKEHQTIAFQLGKNIIDIFNGNKKISHLPVVGLNLFVEAMERKNKEDLTVFQKKIYNVLRYKKLLEQDNFKKGVVSALKEIVKQLDATEQQLSEKNPVDGQFVELKKENSLEIKKSSNSTEAQTPIAIVKSPHTQTENNQAKILQDTVLENNKKLKIACIMDEFTYFCFAPEADLLQLTPEHWLDEIVSFKPDILFIESAWQGKESLWKAKVSQNSTELVNLINYCKINKIKSLFWNKEDPVHFGTFIEVAKQVDVVFTTDIDCIGQYKAHVKHDHVYLMPFAAQPQTHNPIEKYQRKDAFNFAGSFYLKYPERQRDFVNLTAVATKFRKLDIYDRNFNKPHPHYTFPEQYQQYILGRLEPHEIDKAYKGYIYGINMNTIKQSQSMFARRVFEMLASNTIVLSNYSRGVRNFFGDLVLCSDNPQELERKLNQIVHDKNTVDKFKALGLRKVLAEHTYEDRIEYILEKLKIEAENNKYKVAVFAIVHTQKELQHILKMFKQQLYTDKVLFIYNPDQLKLINEEGVYELNNGEDLLSSLADKSIGYIAPLSVLDYYSAHYLVDMLLSFKYLKYQNIAVVTKDSFYDQFSNLQQGVEYQVVSQFKLNRAVLSVEYVQSHVENITHLIDNEQFVVKDSAFAIDRFNYIENVQLPSEQQLDLINTEMPYLDYGVQLKQRLLPFAEKIIAKRNNDEIVGIYDGNYFQQYVKTNHKLINIVENNQGFSLQSKLDKKTHRYVFLIKGLELSSNKICVELIGKAEIDNLVAVEFYNENKEKIAFKLFELNKLQEIEVPDNARSIDISVRLKGSGSISLTQLSYRTINETNPNESKIKNSSIISLLPTDFEQYLVKPTSKQIQFDKNDDQFVIKTTLAPTKHAYMYMRKIYTREELNLVLNSEFELKAATTAEDVRIVFEFQDENQVKISHSMNSIVGGHALAIPMHCKYIRIGFKVVGTGLTTIKSLDIGVVKNQINDFIAKSRILVVAKQYPSYHDLYKYGFLHTRLKAYKKEDQLTDMFKVTTVADQFGFSEFEGVDIFSHDHEMLDRLLASGTYSRVCVHLIDKKIWDVLKKYQDTVQILVWVHGAEIQVWQRREFEFERMSGQEIERQKKLSNQRRNFWRDLVQKELKNRTQFIFVSQYFLEESEADLGIKFPKNQCHIIHNYIDTDFFNYVEKPASQRFKLLSIRPFASRKYANDLTVKTIEELAKKPGFNKFDIAIYGDGPLFDEITQPLQKFGNVSLNKTFLNHSQIAALHKEYGVFIVPTRMDSQGVSRDEAMSSGLVPVTTAVTAIPEFVDDECGILVAGEDYTAMANGIYSLTKDYKKYKKLSAHASKRVINQCGFDETIGKELKLF</sequence>
<dbReference type="RefSeq" id="WP_169817572.1">
    <property type="nucleotide sequence ID" value="NZ_CP016895.1"/>
</dbReference>
<name>A0A1B2M1Z7_9GAMM</name>
<dbReference type="Pfam" id="PF13692">
    <property type="entry name" value="Glyco_trans_1_4"/>
    <property type="match status" value="1"/>
</dbReference>
<gene>
    <name evidence="2" type="ORF">BFG52_13145</name>
</gene>
<protein>
    <recommendedName>
        <fullName evidence="1">Spore protein YkvP/CgeB glycosyl transferase-like domain-containing protein</fullName>
    </recommendedName>
</protein>
<dbReference type="CDD" id="cd03801">
    <property type="entry name" value="GT4_PimA-like"/>
    <property type="match status" value="1"/>
</dbReference>
<accession>A0A1B2M1Z7</accession>
<dbReference type="PANTHER" id="PTHR12526:SF630">
    <property type="entry name" value="GLYCOSYLTRANSFERASE"/>
    <property type="match status" value="1"/>
</dbReference>
<keyword evidence="3" id="KW-1185">Reference proteome</keyword>
<dbReference type="InterPro" id="IPR055259">
    <property type="entry name" value="YkvP/CgeB_Glyco_trans-like"/>
</dbReference>
<evidence type="ECO:0000313" key="2">
    <source>
        <dbReference type="EMBL" id="AOA59208.2"/>
    </source>
</evidence>
<dbReference type="SUPFAM" id="SSF53756">
    <property type="entry name" value="UDP-Glycosyltransferase/glycogen phosphorylase"/>
    <property type="match status" value="1"/>
</dbReference>
<evidence type="ECO:0000313" key="3">
    <source>
        <dbReference type="Proteomes" id="UP000093391"/>
    </source>
</evidence>
<dbReference type="KEGG" id="ala:BFG52_13145"/>
<reference evidence="2 3" key="1">
    <citation type="submission" date="2016-08" db="EMBL/GenBank/DDBJ databases">
        <authorList>
            <person name="Seilhamer J.J."/>
        </authorList>
    </citation>
    <scope>NUCLEOTIDE SEQUENCE [LARGE SCALE GENOMIC DNA]</scope>
    <source>
        <strain evidence="2 3">BRTC-1</strain>
    </source>
</reference>
<dbReference type="EMBL" id="CP016895">
    <property type="protein sequence ID" value="AOA59208.2"/>
    <property type="molecule type" value="Genomic_DNA"/>
</dbReference>
<dbReference type="PANTHER" id="PTHR12526">
    <property type="entry name" value="GLYCOSYLTRANSFERASE"/>
    <property type="match status" value="1"/>
</dbReference>
<feature type="domain" description="Spore protein YkvP/CgeB glycosyl transferase-like" evidence="1">
    <location>
        <begin position="415"/>
        <end position="534"/>
    </location>
</feature>
<organism evidence="2 3">
    <name type="scientific">Acinetobacter larvae</name>
    <dbReference type="NCBI Taxonomy" id="1789224"/>
    <lineage>
        <taxon>Bacteria</taxon>
        <taxon>Pseudomonadati</taxon>
        <taxon>Pseudomonadota</taxon>
        <taxon>Gammaproteobacteria</taxon>
        <taxon>Moraxellales</taxon>
        <taxon>Moraxellaceae</taxon>
        <taxon>Acinetobacter</taxon>
    </lineage>
</organism>
<proteinExistence type="predicted"/>
<dbReference type="Pfam" id="PF13524">
    <property type="entry name" value="Glyco_trans_1_2"/>
    <property type="match status" value="1"/>
</dbReference>
<dbReference type="Proteomes" id="UP000093391">
    <property type="component" value="Chromosome"/>
</dbReference>
<dbReference type="Gene3D" id="3.40.50.2000">
    <property type="entry name" value="Glycogen Phosphorylase B"/>
    <property type="match status" value="2"/>
</dbReference>
<dbReference type="STRING" id="1789224.BFG52_13145"/>